<evidence type="ECO:0000313" key="10">
    <source>
        <dbReference type="EMBL" id="HBJ07733.1"/>
    </source>
</evidence>
<name>A0A316R440_9BACT</name>
<comment type="caution">
    <text evidence="10">The sequence shown here is derived from an EMBL/GenBank/DDBJ whole genome shotgun (WGS) entry which is preliminary data.</text>
</comment>
<dbReference type="InterPro" id="IPR010086">
    <property type="entry name" value="Flavodoxin_lc"/>
</dbReference>
<keyword evidence="5 8" id="KW-0288">FMN</keyword>
<evidence type="ECO:0000313" key="11">
    <source>
        <dbReference type="Proteomes" id="UP000262954"/>
    </source>
</evidence>
<sequence>MTGIFFGSTTGTTESVANQIAQELGISSTDIHNVSETPVEATDKYDCLLLGSSTWGCGELQDDWYDFIKSLKSQNLNGKKVGIFGCGDGESYPDTFCDAVGLIYDELSENGCNFIGSFEPKDYTITDSLICKNGKFVGLAIDDCNESSQKVSERIHEWCNLIKKEIE</sequence>
<dbReference type="InterPro" id="IPR001226">
    <property type="entry name" value="Flavodoxin_CS"/>
</dbReference>
<dbReference type="NCBIfam" id="TIGR01752">
    <property type="entry name" value="flav_long"/>
    <property type="match status" value="1"/>
</dbReference>
<organism evidence="10 11">
    <name type="scientific">Coprobacter fastidiosus</name>
    <dbReference type="NCBI Taxonomy" id="1099853"/>
    <lineage>
        <taxon>Bacteria</taxon>
        <taxon>Pseudomonadati</taxon>
        <taxon>Bacteroidota</taxon>
        <taxon>Bacteroidia</taxon>
        <taxon>Bacteroidales</taxon>
        <taxon>Barnesiellaceae</taxon>
        <taxon>Coprobacter</taxon>
    </lineage>
</organism>
<keyword evidence="7" id="KW-0535">Nitrogen fixation</keyword>
<keyword evidence="6 8" id="KW-0249">Electron transport</keyword>
<dbReference type="PRINTS" id="PR00369">
    <property type="entry name" value="FLAVODOXIN"/>
</dbReference>
<dbReference type="PIRSF" id="PIRSF038996">
    <property type="entry name" value="FldA"/>
    <property type="match status" value="1"/>
</dbReference>
<evidence type="ECO:0000256" key="7">
    <source>
        <dbReference type="ARBA" id="ARBA00023231"/>
    </source>
</evidence>
<evidence type="ECO:0000256" key="4">
    <source>
        <dbReference type="ARBA" id="ARBA00022630"/>
    </source>
</evidence>
<dbReference type="SUPFAM" id="SSF52218">
    <property type="entry name" value="Flavoproteins"/>
    <property type="match status" value="1"/>
</dbReference>
<dbReference type="Pfam" id="PF00258">
    <property type="entry name" value="Flavodoxin_1"/>
    <property type="match status" value="1"/>
</dbReference>
<keyword evidence="3 8" id="KW-0813">Transport</keyword>
<dbReference type="AlphaFoldDB" id="A0A316R440"/>
<gene>
    <name evidence="10" type="ORF">DDY73_01895</name>
</gene>
<dbReference type="PROSITE" id="PS00201">
    <property type="entry name" value="FLAVODOXIN"/>
    <property type="match status" value="1"/>
</dbReference>
<dbReference type="InterPro" id="IPR001094">
    <property type="entry name" value="Flavdoxin-like"/>
</dbReference>
<comment type="similarity">
    <text evidence="2 8">Belongs to the flavodoxin family.</text>
</comment>
<evidence type="ECO:0000256" key="3">
    <source>
        <dbReference type="ARBA" id="ARBA00022448"/>
    </source>
</evidence>
<dbReference type="PANTHER" id="PTHR42809:SF1">
    <property type="entry name" value="FLAVODOXIN 1"/>
    <property type="match status" value="1"/>
</dbReference>
<evidence type="ECO:0000256" key="6">
    <source>
        <dbReference type="ARBA" id="ARBA00022982"/>
    </source>
</evidence>
<dbReference type="NCBIfam" id="NF006739">
    <property type="entry name" value="PRK09267.1-5"/>
    <property type="match status" value="1"/>
</dbReference>
<dbReference type="GO" id="GO:0009055">
    <property type="term" value="F:electron transfer activity"/>
    <property type="evidence" value="ECO:0007669"/>
    <property type="project" value="UniProtKB-UniRule"/>
</dbReference>
<feature type="domain" description="Flavodoxin-like" evidence="9">
    <location>
        <begin position="2"/>
        <end position="163"/>
    </location>
</feature>
<dbReference type="Gene3D" id="3.40.50.360">
    <property type="match status" value="1"/>
</dbReference>
<evidence type="ECO:0000259" key="9">
    <source>
        <dbReference type="PROSITE" id="PS50902"/>
    </source>
</evidence>
<proteinExistence type="inferred from homology"/>
<evidence type="ECO:0000256" key="1">
    <source>
        <dbReference type="ARBA" id="ARBA00001917"/>
    </source>
</evidence>
<reference evidence="10 11" key="1">
    <citation type="journal article" date="2018" name="Nat. Biotechnol.">
        <title>A standardized bacterial taxonomy based on genome phylogeny substantially revises the tree of life.</title>
        <authorList>
            <person name="Parks D.H."/>
            <person name="Chuvochina M."/>
            <person name="Waite D.W."/>
            <person name="Rinke C."/>
            <person name="Skarshewski A."/>
            <person name="Chaumeil P.A."/>
            <person name="Hugenholtz P."/>
        </authorList>
    </citation>
    <scope>NUCLEOTIDE SEQUENCE [LARGE SCALE GENOMIC DNA]</scope>
    <source>
        <strain evidence="10">UBA11482</strain>
    </source>
</reference>
<dbReference type="EMBL" id="DNWC01000028">
    <property type="protein sequence ID" value="HBJ07733.1"/>
    <property type="molecule type" value="Genomic_DNA"/>
</dbReference>
<dbReference type="InterPro" id="IPR008254">
    <property type="entry name" value="Flavodoxin/NO_synth"/>
</dbReference>
<dbReference type="PROSITE" id="PS50902">
    <property type="entry name" value="FLAVODOXIN_LIKE"/>
    <property type="match status" value="1"/>
</dbReference>
<dbReference type="Proteomes" id="UP000262954">
    <property type="component" value="Unassembled WGS sequence"/>
</dbReference>
<evidence type="ECO:0000256" key="8">
    <source>
        <dbReference type="PIRNR" id="PIRNR038996"/>
    </source>
</evidence>
<evidence type="ECO:0000256" key="5">
    <source>
        <dbReference type="ARBA" id="ARBA00022643"/>
    </source>
</evidence>
<dbReference type="PANTHER" id="PTHR42809">
    <property type="entry name" value="FLAVODOXIN 2"/>
    <property type="match status" value="1"/>
</dbReference>
<dbReference type="InterPro" id="IPR050619">
    <property type="entry name" value="Flavodoxin"/>
</dbReference>
<protein>
    <recommendedName>
        <fullName evidence="8">Flavodoxin</fullName>
    </recommendedName>
</protein>
<comment type="function">
    <text evidence="8">Low-potential electron donor to a number of redox enzymes.</text>
</comment>
<comment type="cofactor">
    <cofactor evidence="1 8">
        <name>FMN</name>
        <dbReference type="ChEBI" id="CHEBI:58210"/>
    </cofactor>
</comment>
<dbReference type="GO" id="GO:0010181">
    <property type="term" value="F:FMN binding"/>
    <property type="evidence" value="ECO:0007669"/>
    <property type="project" value="UniProtKB-UniRule"/>
</dbReference>
<keyword evidence="4 8" id="KW-0285">Flavoprotein</keyword>
<evidence type="ECO:0000256" key="2">
    <source>
        <dbReference type="ARBA" id="ARBA00005267"/>
    </source>
</evidence>
<accession>A0A316R440</accession>
<dbReference type="InterPro" id="IPR029039">
    <property type="entry name" value="Flavoprotein-like_sf"/>
</dbReference>